<reference evidence="13 14" key="1">
    <citation type="submission" date="2019-07" db="EMBL/GenBank/DDBJ databases">
        <title>Whole genome shotgun sequence of Brevifollis gellanilyticus NBRC 108608.</title>
        <authorList>
            <person name="Hosoyama A."/>
            <person name="Uohara A."/>
            <person name="Ohji S."/>
            <person name="Ichikawa N."/>
        </authorList>
    </citation>
    <scope>NUCLEOTIDE SEQUENCE [LARGE SCALE GENOMIC DNA]</scope>
    <source>
        <strain evidence="13 14">NBRC 108608</strain>
    </source>
</reference>
<dbReference type="InterPro" id="IPR036097">
    <property type="entry name" value="HisK_dim/P_sf"/>
</dbReference>
<evidence type="ECO:0000259" key="11">
    <source>
        <dbReference type="PROSITE" id="PS50109"/>
    </source>
</evidence>
<dbReference type="EMBL" id="BKAG01000025">
    <property type="protein sequence ID" value="GEP44094.1"/>
    <property type="molecule type" value="Genomic_DNA"/>
</dbReference>
<evidence type="ECO:0000313" key="13">
    <source>
        <dbReference type="EMBL" id="GEP44094.1"/>
    </source>
</evidence>
<dbReference type="GO" id="GO:0005886">
    <property type="term" value="C:plasma membrane"/>
    <property type="evidence" value="ECO:0007669"/>
    <property type="project" value="TreeGrafter"/>
</dbReference>
<dbReference type="Pfam" id="PF02518">
    <property type="entry name" value="HATPase_c"/>
    <property type="match status" value="1"/>
</dbReference>
<name>A0A512MBJ0_9BACT</name>
<dbReference type="Gene3D" id="1.10.287.130">
    <property type="match status" value="1"/>
</dbReference>
<comment type="caution">
    <text evidence="13">The sequence shown here is derived from an EMBL/GenBank/DDBJ whole genome shotgun (WGS) entry which is preliminary data.</text>
</comment>
<evidence type="ECO:0000256" key="2">
    <source>
        <dbReference type="ARBA" id="ARBA00004141"/>
    </source>
</evidence>
<evidence type="ECO:0000256" key="9">
    <source>
        <dbReference type="ARBA" id="ARBA00023012"/>
    </source>
</evidence>
<dbReference type="Gene3D" id="3.30.565.10">
    <property type="entry name" value="Histidine kinase-like ATPase, C-terminal domain"/>
    <property type="match status" value="1"/>
</dbReference>
<dbReference type="PANTHER" id="PTHR45436">
    <property type="entry name" value="SENSOR HISTIDINE KINASE YKOH"/>
    <property type="match status" value="1"/>
</dbReference>
<keyword evidence="8" id="KW-1133">Transmembrane helix</keyword>
<keyword evidence="9" id="KW-0902">Two-component regulatory system</keyword>
<evidence type="ECO:0000256" key="5">
    <source>
        <dbReference type="ARBA" id="ARBA00022679"/>
    </source>
</evidence>
<sequence length="458" mass="49817">MKSIRAQLLGWLLPGFAVVCASASLGVYYWGKQAIEADLDARLGRLSGSARLALRNQMTAGGGGTRTPGLRAFLAKEEFQSSGQYFELWTVAGSTERRSPNLGDADLPRPTVLARDAVRYDGTLNSGDRVRISAMQFPQGGGMPPLEFAVAISRSEGEARLSRLLRDLAIGAVGCCAVLCLLQVLALRHAMRPLGQVGEQAAAMEAGSLHERFALEDMPLEVVPIVERLNDLMARREEGFERERQFSSYLAHELRTPLAGIRSTSEVAAKWPDQSSPDDFRLIAQAAARLQQTVESLLILSRLETSSADITIEVVALRPIIEECLALHSGRAEQRDLKFATQLERSPTLETDPRLLRIVVTNLIANATEYAPLGSEIVIAATDTDPFLRVGNLAPDLTPDDILRLFDRLWRKDATRSDAAHTGLGLSIARSCALALGFTLTAELDGGGVIEMSLCREK</sequence>
<gene>
    <name evidence="13" type="ORF">BGE01nite_33850</name>
</gene>
<keyword evidence="5" id="KW-0808">Transferase</keyword>
<dbReference type="PROSITE" id="PS50109">
    <property type="entry name" value="HIS_KIN"/>
    <property type="match status" value="1"/>
</dbReference>
<dbReference type="RefSeq" id="WP_146851668.1">
    <property type="nucleotide sequence ID" value="NZ_BKAG01000025.1"/>
</dbReference>
<dbReference type="AlphaFoldDB" id="A0A512MBJ0"/>
<dbReference type="PANTHER" id="PTHR45436:SF15">
    <property type="entry name" value="SENSOR HISTIDINE KINASE CUSS"/>
    <property type="match status" value="1"/>
</dbReference>
<organism evidence="13 14">
    <name type="scientific">Brevifollis gellanilyticus</name>
    <dbReference type="NCBI Taxonomy" id="748831"/>
    <lineage>
        <taxon>Bacteria</taxon>
        <taxon>Pseudomonadati</taxon>
        <taxon>Verrucomicrobiota</taxon>
        <taxon>Verrucomicrobiia</taxon>
        <taxon>Verrucomicrobiales</taxon>
        <taxon>Verrucomicrobiaceae</taxon>
    </lineage>
</organism>
<dbReference type="Pfam" id="PF00512">
    <property type="entry name" value="HisKA"/>
    <property type="match status" value="1"/>
</dbReference>
<accession>A0A512MBJ0</accession>
<dbReference type="InterPro" id="IPR003660">
    <property type="entry name" value="HAMP_dom"/>
</dbReference>
<dbReference type="CDD" id="cd00082">
    <property type="entry name" value="HisKA"/>
    <property type="match status" value="1"/>
</dbReference>
<comment type="catalytic activity">
    <reaction evidence="1">
        <text>ATP + protein L-histidine = ADP + protein N-phospho-L-histidine.</text>
        <dbReference type="EC" id="2.7.13.3"/>
    </reaction>
</comment>
<dbReference type="InterPro" id="IPR050428">
    <property type="entry name" value="TCS_sensor_his_kinase"/>
</dbReference>
<dbReference type="InterPro" id="IPR036890">
    <property type="entry name" value="HATPase_C_sf"/>
</dbReference>
<evidence type="ECO:0000256" key="1">
    <source>
        <dbReference type="ARBA" id="ARBA00000085"/>
    </source>
</evidence>
<dbReference type="InterPro" id="IPR005467">
    <property type="entry name" value="His_kinase_dom"/>
</dbReference>
<dbReference type="Proteomes" id="UP000321577">
    <property type="component" value="Unassembled WGS sequence"/>
</dbReference>
<keyword evidence="14" id="KW-1185">Reference proteome</keyword>
<evidence type="ECO:0000256" key="3">
    <source>
        <dbReference type="ARBA" id="ARBA00012438"/>
    </source>
</evidence>
<evidence type="ECO:0000256" key="4">
    <source>
        <dbReference type="ARBA" id="ARBA00022553"/>
    </source>
</evidence>
<evidence type="ECO:0000313" key="14">
    <source>
        <dbReference type="Proteomes" id="UP000321577"/>
    </source>
</evidence>
<feature type="domain" description="Histidine kinase" evidence="11">
    <location>
        <begin position="249"/>
        <end position="458"/>
    </location>
</feature>
<keyword evidence="10" id="KW-0472">Membrane</keyword>
<protein>
    <recommendedName>
        <fullName evidence="3">histidine kinase</fullName>
        <ecNumber evidence="3">2.7.13.3</ecNumber>
    </recommendedName>
</protein>
<keyword evidence="6" id="KW-0812">Transmembrane</keyword>
<evidence type="ECO:0000256" key="6">
    <source>
        <dbReference type="ARBA" id="ARBA00022692"/>
    </source>
</evidence>
<comment type="subcellular location">
    <subcellularLocation>
        <location evidence="2">Membrane</location>
        <topology evidence="2">Multi-pass membrane protein</topology>
    </subcellularLocation>
</comment>
<dbReference type="SUPFAM" id="SSF55874">
    <property type="entry name" value="ATPase domain of HSP90 chaperone/DNA topoisomerase II/histidine kinase"/>
    <property type="match status" value="1"/>
</dbReference>
<dbReference type="EC" id="2.7.13.3" evidence="3"/>
<dbReference type="SMART" id="SM00387">
    <property type="entry name" value="HATPase_c"/>
    <property type="match status" value="1"/>
</dbReference>
<evidence type="ECO:0000256" key="8">
    <source>
        <dbReference type="ARBA" id="ARBA00022989"/>
    </source>
</evidence>
<dbReference type="InterPro" id="IPR003661">
    <property type="entry name" value="HisK_dim/P_dom"/>
</dbReference>
<dbReference type="GO" id="GO:0000155">
    <property type="term" value="F:phosphorelay sensor kinase activity"/>
    <property type="evidence" value="ECO:0007669"/>
    <property type="project" value="InterPro"/>
</dbReference>
<dbReference type="SUPFAM" id="SSF47384">
    <property type="entry name" value="Homodimeric domain of signal transducing histidine kinase"/>
    <property type="match status" value="1"/>
</dbReference>
<evidence type="ECO:0000259" key="12">
    <source>
        <dbReference type="PROSITE" id="PS50885"/>
    </source>
</evidence>
<feature type="domain" description="HAMP" evidence="12">
    <location>
        <begin position="188"/>
        <end position="241"/>
    </location>
</feature>
<keyword evidence="7 13" id="KW-0418">Kinase</keyword>
<proteinExistence type="predicted"/>
<evidence type="ECO:0000256" key="10">
    <source>
        <dbReference type="ARBA" id="ARBA00023136"/>
    </source>
</evidence>
<evidence type="ECO:0000256" key="7">
    <source>
        <dbReference type="ARBA" id="ARBA00022777"/>
    </source>
</evidence>
<dbReference type="SMART" id="SM00388">
    <property type="entry name" value="HisKA"/>
    <property type="match status" value="1"/>
</dbReference>
<dbReference type="InterPro" id="IPR003594">
    <property type="entry name" value="HATPase_dom"/>
</dbReference>
<keyword evidence="4" id="KW-0597">Phosphoprotein</keyword>
<dbReference type="OrthoDB" id="9809766at2"/>
<dbReference type="PROSITE" id="PS50885">
    <property type="entry name" value="HAMP"/>
    <property type="match status" value="1"/>
</dbReference>